<dbReference type="RefSeq" id="WP_012386216.1">
    <property type="nucleotide sequence ID" value="NC_010581.1"/>
</dbReference>
<dbReference type="KEGG" id="bid:Bind_3309"/>
<gene>
    <name evidence="1" type="ordered locus">Bind_3309</name>
</gene>
<name>B2IDT6_BEII9</name>
<keyword evidence="2" id="KW-1185">Reference proteome</keyword>
<dbReference type="HOGENOM" id="CLU_112041_1_0_5"/>
<reference evidence="2" key="1">
    <citation type="submission" date="2008-03" db="EMBL/GenBank/DDBJ databases">
        <title>Complete sequence of chromosome of Beijerinckia indica subsp. indica ATCC 9039.</title>
        <authorList>
            <consortium name="US DOE Joint Genome Institute"/>
            <person name="Copeland A."/>
            <person name="Lucas S."/>
            <person name="Lapidus A."/>
            <person name="Glavina del Rio T."/>
            <person name="Dalin E."/>
            <person name="Tice H."/>
            <person name="Bruce D."/>
            <person name="Goodwin L."/>
            <person name="Pitluck S."/>
            <person name="LaButti K."/>
            <person name="Schmutz J."/>
            <person name="Larimer F."/>
            <person name="Land M."/>
            <person name="Hauser L."/>
            <person name="Kyrpides N."/>
            <person name="Mikhailova N."/>
            <person name="Dunfield P.F."/>
            <person name="Dedysh S.N."/>
            <person name="Liesack W."/>
            <person name="Saw J.H."/>
            <person name="Alam M."/>
            <person name="Chen Y."/>
            <person name="Murrell J.C."/>
            <person name="Richardson P."/>
        </authorList>
    </citation>
    <scope>NUCLEOTIDE SEQUENCE [LARGE SCALE GENOMIC DNA]</scope>
    <source>
        <strain evidence="2">ATCC 9039 / DSM 1715 / NCIMB 8712</strain>
    </source>
</reference>
<dbReference type="PIRSF" id="PIRSF032131">
    <property type="entry name" value="UCP032131"/>
    <property type="match status" value="1"/>
</dbReference>
<evidence type="ECO:0000313" key="2">
    <source>
        <dbReference type="Proteomes" id="UP000001695"/>
    </source>
</evidence>
<protein>
    <recommendedName>
        <fullName evidence="3">DUF1178 family protein</fullName>
    </recommendedName>
</protein>
<dbReference type="OrthoDB" id="9799894at2"/>
<dbReference type="AlphaFoldDB" id="B2IDT6"/>
<dbReference type="EMBL" id="CP001016">
    <property type="protein sequence ID" value="ACB96868.1"/>
    <property type="molecule type" value="Genomic_DNA"/>
</dbReference>
<organism evidence="1 2">
    <name type="scientific">Beijerinckia indica subsp. indica (strain ATCC 9039 / DSM 1715 / NCIMB 8712)</name>
    <dbReference type="NCBI Taxonomy" id="395963"/>
    <lineage>
        <taxon>Bacteria</taxon>
        <taxon>Pseudomonadati</taxon>
        <taxon>Pseudomonadota</taxon>
        <taxon>Alphaproteobacteria</taxon>
        <taxon>Hyphomicrobiales</taxon>
        <taxon>Beijerinckiaceae</taxon>
        <taxon>Beijerinckia</taxon>
    </lineage>
</organism>
<evidence type="ECO:0000313" key="1">
    <source>
        <dbReference type="EMBL" id="ACB96868.1"/>
    </source>
</evidence>
<dbReference type="STRING" id="395963.Bind_3309"/>
<dbReference type="Proteomes" id="UP000001695">
    <property type="component" value="Chromosome"/>
</dbReference>
<accession>B2IDT6</accession>
<evidence type="ECO:0008006" key="3">
    <source>
        <dbReference type="Google" id="ProtNLM"/>
    </source>
</evidence>
<dbReference type="eggNOG" id="COG5319">
    <property type="taxonomic scope" value="Bacteria"/>
</dbReference>
<dbReference type="InterPro" id="IPR009562">
    <property type="entry name" value="DUF1178"/>
</dbReference>
<proteinExistence type="predicted"/>
<reference evidence="1 2" key="2">
    <citation type="journal article" date="2010" name="J. Bacteriol.">
        <title>Complete genome sequence of Beijerinckia indica subsp. indica.</title>
        <authorList>
            <person name="Tamas I."/>
            <person name="Dedysh S.N."/>
            <person name="Liesack W."/>
            <person name="Stott M.B."/>
            <person name="Alam M."/>
            <person name="Murrell J.C."/>
            <person name="Dunfield P.F."/>
        </authorList>
    </citation>
    <scope>NUCLEOTIDE SEQUENCE [LARGE SCALE GENOMIC DNA]</scope>
    <source>
        <strain evidence="2">ATCC 9039 / DSM 1715 / NCIMB 8712</strain>
    </source>
</reference>
<dbReference type="Pfam" id="PF06676">
    <property type="entry name" value="DUF1178"/>
    <property type="match status" value="1"/>
</dbReference>
<sequence length="172" mass="19009">MIKFALICDQKHRFESWFQSGAAFDRQVEDGLITCPYCDSVQVAKAIMAPAIARGATPPGQNVPCPGSQTAPQNLETIEASPSLPTGQDDGGLREALEHQRELRRLVIRLHEEIHAHAENVGDRFVEEVHKIKDGVLAPRPIYGQASVEEARDLIDEGIEILPLPSLPDEWN</sequence>